<dbReference type="Proteomes" id="UP000011693">
    <property type="component" value="Unassembled WGS sequence"/>
</dbReference>
<gene>
    <name evidence="3" type="ORF">C482_14449</name>
</gene>
<protein>
    <submittedName>
        <fullName evidence="3">UspA domain-containing protein</fullName>
    </submittedName>
</protein>
<comment type="similarity">
    <text evidence="1">Belongs to the universal stress protein A family.</text>
</comment>
<dbReference type="STRING" id="1227492.C482_14449"/>
<dbReference type="InterPro" id="IPR014729">
    <property type="entry name" value="Rossmann-like_a/b/a_fold"/>
</dbReference>
<dbReference type="EMBL" id="AOIN01000078">
    <property type="protein sequence ID" value="ELY96979.1"/>
    <property type="molecule type" value="Genomic_DNA"/>
</dbReference>
<sequence length="160" mass="17048">MYDTILVPTDGSDVAERAVEHALDLAKTYDAAVHALYVVDTSAVDIGLGTEQVDRIRQGQFGDMPELEQRASDATAVVASKAAGRGLTVTEAVIGGQPHRQIADYADDHDVDLIVMGSAGRSGVRRALLGSVAERTLRTTRRPVLVVDAETKSTESTETK</sequence>
<dbReference type="CDD" id="cd00293">
    <property type="entry name" value="USP-like"/>
    <property type="match status" value="1"/>
</dbReference>
<accession>M0AEN0</accession>
<dbReference type="RefSeq" id="WP_006168376.1">
    <property type="nucleotide sequence ID" value="NZ_AOIN01000078.1"/>
</dbReference>
<name>M0AEN0_9EURY</name>
<dbReference type="InterPro" id="IPR006015">
    <property type="entry name" value="Universal_stress_UspA"/>
</dbReference>
<organism evidence="3 4">
    <name type="scientific">Natrialba chahannaoensis JCM 10990</name>
    <dbReference type="NCBI Taxonomy" id="1227492"/>
    <lineage>
        <taxon>Archaea</taxon>
        <taxon>Methanobacteriati</taxon>
        <taxon>Methanobacteriota</taxon>
        <taxon>Stenosarchaea group</taxon>
        <taxon>Halobacteria</taxon>
        <taxon>Halobacteriales</taxon>
        <taxon>Natrialbaceae</taxon>
        <taxon>Natrialba</taxon>
    </lineage>
</organism>
<dbReference type="PANTHER" id="PTHR46268">
    <property type="entry name" value="STRESS RESPONSE PROTEIN NHAX"/>
    <property type="match status" value="1"/>
</dbReference>
<reference evidence="3 4" key="1">
    <citation type="journal article" date="2014" name="PLoS Genet.">
        <title>Phylogenetically driven sequencing of extremely halophilic archaea reveals strategies for static and dynamic osmo-response.</title>
        <authorList>
            <person name="Becker E.A."/>
            <person name="Seitzer P.M."/>
            <person name="Tritt A."/>
            <person name="Larsen D."/>
            <person name="Krusor M."/>
            <person name="Yao A.I."/>
            <person name="Wu D."/>
            <person name="Madern D."/>
            <person name="Eisen J.A."/>
            <person name="Darling A.E."/>
            <person name="Facciotti M.T."/>
        </authorList>
    </citation>
    <scope>NUCLEOTIDE SEQUENCE [LARGE SCALE GENOMIC DNA]</scope>
    <source>
        <strain evidence="3 4">JCM 10990</strain>
    </source>
</reference>
<dbReference type="Gene3D" id="3.40.50.620">
    <property type="entry name" value="HUPs"/>
    <property type="match status" value="1"/>
</dbReference>
<dbReference type="OrthoDB" id="107030at2157"/>
<dbReference type="SUPFAM" id="SSF52402">
    <property type="entry name" value="Adenine nucleotide alpha hydrolases-like"/>
    <property type="match status" value="1"/>
</dbReference>
<dbReference type="PRINTS" id="PR01438">
    <property type="entry name" value="UNVRSLSTRESS"/>
</dbReference>
<keyword evidence="4" id="KW-1185">Reference proteome</keyword>
<dbReference type="InterPro" id="IPR006016">
    <property type="entry name" value="UspA"/>
</dbReference>
<evidence type="ECO:0000313" key="4">
    <source>
        <dbReference type="Proteomes" id="UP000011693"/>
    </source>
</evidence>
<evidence type="ECO:0000313" key="3">
    <source>
        <dbReference type="EMBL" id="ELY96979.1"/>
    </source>
</evidence>
<feature type="domain" description="UspA" evidence="2">
    <location>
        <begin position="1"/>
        <end position="147"/>
    </location>
</feature>
<comment type="caution">
    <text evidence="3">The sequence shown here is derived from an EMBL/GenBank/DDBJ whole genome shotgun (WGS) entry which is preliminary data.</text>
</comment>
<dbReference type="PANTHER" id="PTHR46268:SF6">
    <property type="entry name" value="UNIVERSAL STRESS PROTEIN UP12"/>
    <property type="match status" value="1"/>
</dbReference>
<proteinExistence type="inferred from homology"/>
<evidence type="ECO:0000256" key="1">
    <source>
        <dbReference type="ARBA" id="ARBA00008791"/>
    </source>
</evidence>
<evidence type="ECO:0000259" key="2">
    <source>
        <dbReference type="Pfam" id="PF00582"/>
    </source>
</evidence>
<dbReference type="Pfam" id="PF00582">
    <property type="entry name" value="Usp"/>
    <property type="match status" value="1"/>
</dbReference>
<dbReference type="PATRIC" id="fig|1227492.4.peg.2868"/>
<dbReference type="AlphaFoldDB" id="M0AEN0"/>